<keyword evidence="2" id="KW-1185">Reference proteome</keyword>
<reference evidence="1 2" key="1">
    <citation type="submission" date="2019-01" db="EMBL/GenBank/DDBJ databases">
        <title>Sequencing of cultivated peanut Arachis hypogaea provides insights into genome evolution and oil improvement.</title>
        <authorList>
            <person name="Chen X."/>
        </authorList>
    </citation>
    <scope>NUCLEOTIDE SEQUENCE [LARGE SCALE GENOMIC DNA]</scope>
    <source>
        <strain evidence="2">cv. Fuhuasheng</strain>
        <tissue evidence="1">Leaves</tissue>
    </source>
</reference>
<evidence type="ECO:0008006" key="3">
    <source>
        <dbReference type="Google" id="ProtNLM"/>
    </source>
</evidence>
<sequence length="81" mass="9632">MDILDEEEEEINYFTSNGSRFLFGQGGPEDDPTNEFEIGQHIENKEEVIMVVKMYIIRRDVEYKILESDQLKYFVQCTQFV</sequence>
<evidence type="ECO:0000313" key="1">
    <source>
        <dbReference type="EMBL" id="RYQ96582.1"/>
    </source>
</evidence>
<comment type="caution">
    <text evidence="1">The sequence shown here is derived from an EMBL/GenBank/DDBJ whole genome shotgun (WGS) entry which is preliminary data.</text>
</comment>
<gene>
    <name evidence="1" type="ORF">Ahy_B08g092388</name>
</gene>
<protein>
    <recommendedName>
        <fullName evidence="3">Transposase MuDR plant domain-containing protein</fullName>
    </recommendedName>
</protein>
<accession>A0A444Y3M7</accession>
<name>A0A444Y3M7_ARAHY</name>
<proteinExistence type="predicted"/>
<dbReference type="AlphaFoldDB" id="A0A444Y3M7"/>
<evidence type="ECO:0000313" key="2">
    <source>
        <dbReference type="Proteomes" id="UP000289738"/>
    </source>
</evidence>
<organism evidence="1 2">
    <name type="scientific">Arachis hypogaea</name>
    <name type="common">Peanut</name>
    <dbReference type="NCBI Taxonomy" id="3818"/>
    <lineage>
        <taxon>Eukaryota</taxon>
        <taxon>Viridiplantae</taxon>
        <taxon>Streptophyta</taxon>
        <taxon>Embryophyta</taxon>
        <taxon>Tracheophyta</taxon>
        <taxon>Spermatophyta</taxon>
        <taxon>Magnoliopsida</taxon>
        <taxon>eudicotyledons</taxon>
        <taxon>Gunneridae</taxon>
        <taxon>Pentapetalae</taxon>
        <taxon>rosids</taxon>
        <taxon>fabids</taxon>
        <taxon>Fabales</taxon>
        <taxon>Fabaceae</taxon>
        <taxon>Papilionoideae</taxon>
        <taxon>50 kb inversion clade</taxon>
        <taxon>dalbergioids sensu lato</taxon>
        <taxon>Dalbergieae</taxon>
        <taxon>Pterocarpus clade</taxon>
        <taxon>Arachis</taxon>
    </lineage>
</organism>
<dbReference type="EMBL" id="SDMP01000018">
    <property type="protein sequence ID" value="RYQ96582.1"/>
    <property type="molecule type" value="Genomic_DNA"/>
</dbReference>
<dbReference type="Proteomes" id="UP000289738">
    <property type="component" value="Chromosome B08"/>
</dbReference>